<dbReference type="Proteomes" id="UP001175000">
    <property type="component" value="Unassembled WGS sequence"/>
</dbReference>
<proteinExistence type="predicted"/>
<feature type="compositionally biased region" description="Polar residues" evidence="1">
    <location>
        <begin position="188"/>
        <end position="197"/>
    </location>
</feature>
<feature type="compositionally biased region" description="Polar residues" evidence="1">
    <location>
        <begin position="212"/>
        <end position="224"/>
    </location>
</feature>
<name>A0AA39XCE2_9PEZI</name>
<dbReference type="AlphaFoldDB" id="A0AA39XCE2"/>
<protein>
    <submittedName>
        <fullName evidence="2">Uncharacterized protein</fullName>
    </submittedName>
</protein>
<organism evidence="2 3">
    <name type="scientific">Immersiella caudata</name>
    <dbReference type="NCBI Taxonomy" id="314043"/>
    <lineage>
        <taxon>Eukaryota</taxon>
        <taxon>Fungi</taxon>
        <taxon>Dikarya</taxon>
        <taxon>Ascomycota</taxon>
        <taxon>Pezizomycotina</taxon>
        <taxon>Sordariomycetes</taxon>
        <taxon>Sordariomycetidae</taxon>
        <taxon>Sordariales</taxon>
        <taxon>Lasiosphaeriaceae</taxon>
        <taxon>Immersiella</taxon>
    </lineage>
</organism>
<sequence length="385" mass="43553">MDDPADDPCWSWPHWKFGLKRNDLFTKLHDQYNTVPSAIQDPQAFHHDVYELSQKATSTDDFHRLLQDRKDQRLRELNESLESAAFEIIANPSLIGTEQWQHAAQLFRTKSLDSLVRYFASYLPAEHPWHQPIRSLSGSETSSTVDSVPNSNDSVFDDGPLMTDEPFEMEMATPYEPYDAYELPPSPRSMTTCSEASAPSPMDLPHHDYDINTMTPPRSMSYSESEPDLNEEETSQPWKADSAATSVSADFDAVDKVITPTSAEAPEVESASLFSTAEAIESETPTPKPERQAASFFEPKPSLPHRRHRSTSPSRPLPLSRCESGVLESRRDPRNTSLHSPRLRRMECMAVRRSRRIRGDPVSCIRKPSPDGRSSRPRGRKRGDL</sequence>
<evidence type="ECO:0000256" key="1">
    <source>
        <dbReference type="SAM" id="MobiDB-lite"/>
    </source>
</evidence>
<keyword evidence="3" id="KW-1185">Reference proteome</keyword>
<evidence type="ECO:0000313" key="2">
    <source>
        <dbReference type="EMBL" id="KAK0631349.1"/>
    </source>
</evidence>
<feature type="compositionally biased region" description="Low complexity" evidence="1">
    <location>
        <begin position="311"/>
        <end position="321"/>
    </location>
</feature>
<feature type="region of interest" description="Disordered" evidence="1">
    <location>
        <begin position="136"/>
        <end position="158"/>
    </location>
</feature>
<evidence type="ECO:0000313" key="3">
    <source>
        <dbReference type="Proteomes" id="UP001175000"/>
    </source>
</evidence>
<gene>
    <name evidence="2" type="ORF">B0T14DRAFT_420539</name>
</gene>
<dbReference type="EMBL" id="JAULSU010000001">
    <property type="protein sequence ID" value="KAK0631349.1"/>
    <property type="molecule type" value="Genomic_DNA"/>
</dbReference>
<feature type="compositionally biased region" description="Basic residues" evidence="1">
    <location>
        <begin position="375"/>
        <end position="385"/>
    </location>
</feature>
<accession>A0AA39XCE2</accession>
<reference evidence="2" key="1">
    <citation type="submission" date="2023-06" db="EMBL/GenBank/DDBJ databases">
        <title>Genome-scale phylogeny and comparative genomics of the fungal order Sordariales.</title>
        <authorList>
            <consortium name="Lawrence Berkeley National Laboratory"/>
            <person name="Hensen N."/>
            <person name="Bonometti L."/>
            <person name="Westerberg I."/>
            <person name="Brannstrom I.O."/>
            <person name="Guillou S."/>
            <person name="Cros-Aarteil S."/>
            <person name="Calhoun S."/>
            <person name="Haridas S."/>
            <person name="Kuo A."/>
            <person name="Mondo S."/>
            <person name="Pangilinan J."/>
            <person name="Riley R."/>
            <person name="Labutti K."/>
            <person name="Andreopoulos B."/>
            <person name="Lipzen A."/>
            <person name="Chen C."/>
            <person name="Yanf M."/>
            <person name="Daum C."/>
            <person name="Ng V."/>
            <person name="Clum A."/>
            <person name="Steindorff A."/>
            <person name="Ohm R."/>
            <person name="Martin F."/>
            <person name="Silar P."/>
            <person name="Natvig D."/>
            <person name="Lalanne C."/>
            <person name="Gautier V."/>
            <person name="Ament-Velasquez S.L."/>
            <person name="Kruys A."/>
            <person name="Hutchinson M.I."/>
            <person name="Powell A.J."/>
            <person name="Barry K."/>
            <person name="Miller A.N."/>
            <person name="Grigoriev I.V."/>
            <person name="Debuchy R."/>
            <person name="Gladieux P."/>
            <person name="Thoren M.H."/>
            <person name="Johannesson H."/>
        </authorList>
    </citation>
    <scope>NUCLEOTIDE SEQUENCE</scope>
    <source>
        <strain evidence="2">CBS 606.72</strain>
    </source>
</reference>
<feature type="region of interest" description="Disordered" evidence="1">
    <location>
        <begin position="279"/>
        <end position="385"/>
    </location>
</feature>
<feature type="region of interest" description="Disordered" evidence="1">
    <location>
        <begin position="184"/>
        <end position="244"/>
    </location>
</feature>
<feature type="compositionally biased region" description="Polar residues" evidence="1">
    <location>
        <begin position="136"/>
        <end position="154"/>
    </location>
</feature>
<comment type="caution">
    <text evidence="2">The sequence shown here is derived from an EMBL/GenBank/DDBJ whole genome shotgun (WGS) entry which is preliminary data.</text>
</comment>
<feature type="compositionally biased region" description="Acidic residues" evidence="1">
    <location>
        <begin position="225"/>
        <end position="234"/>
    </location>
</feature>